<evidence type="ECO:0000313" key="1">
    <source>
        <dbReference type="EMBL" id="PKU61178.1"/>
    </source>
</evidence>
<reference evidence="1 2" key="2">
    <citation type="journal article" date="2017" name="Nature">
        <title>The Apostasia genome and the evolution of orchids.</title>
        <authorList>
            <person name="Zhang G.Q."/>
            <person name="Liu K.W."/>
            <person name="Li Z."/>
            <person name="Lohaus R."/>
            <person name="Hsiao Y.Y."/>
            <person name="Niu S.C."/>
            <person name="Wang J.Y."/>
            <person name="Lin Y.C."/>
            <person name="Xu Q."/>
            <person name="Chen L.J."/>
            <person name="Yoshida K."/>
            <person name="Fujiwara S."/>
            <person name="Wang Z.W."/>
            <person name="Zhang Y.Q."/>
            <person name="Mitsuda N."/>
            <person name="Wang M."/>
            <person name="Liu G.H."/>
            <person name="Pecoraro L."/>
            <person name="Huang H.X."/>
            <person name="Xiao X.J."/>
            <person name="Lin M."/>
            <person name="Wu X.Y."/>
            <person name="Wu W.L."/>
            <person name="Chen Y.Y."/>
            <person name="Chang S.B."/>
            <person name="Sakamoto S."/>
            <person name="Ohme-Takagi M."/>
            <person name="Yagi M."/>
            <person name="Zeng S.J."/>
            <person name="Shen C.Y."/>
            <person name="Yeh C.M."/>
            <person name="Luo Y.B."/>
            <person name="Tsai W.C."/>
            <person name="Van de Peer Y."/>
            <person name="Liu Z.J."/>
        </authorList>
    </citation>
    <scope>NUCLEOTIDE SEQUENCE [LARGE SCALE GENOMIC DNA]</scope>
    <source>
        <tissue evidence="1">The whole plant</tissue>
    </source>
</reference>
<dbReference type="AlphaFoldDB" id="A0A2I0VCP0"/>
<protein>
    <submittedName>
        <fullName evidence="1">Uncharacterized protein</fullName>
    </submittedName>
</protein>
<accession>A0A2I0VCP0</accession>
<sequence>MNRKQGFRFAVEVGGGRWGRSRSSNGMGAGESRVWEKSFVREEIVNWASAWGASAQG</sequence>
<keyword evidence="2" id="KW-1185">Reference proteome</keyword>
<dbReference type="EMBL" id="KZ503823">
    <property type="protein sequence ID" value="PKU61178.1"/>
    <property type="molecule type" value="Genomic_DNA"/>
</dbReference>
<reference evidence="1 2" key="1">
    <citation type="journal article" date="2016" name="Sci. Rep.">
        <title>The Dendrobium catenatum Lindl. genome sequence provides insights into polysaccharide synthase, floral development and adaptive evolution.</title>
        <authorList>
            <person name="Zhang G.Q."/>
            <person name="Xu Q."/>
            <person name="Bian C."/>
            <person name="Tsai W.C."/>
            <person name="Yeh C.M."/>
            <person name="Liu K.W."/>
            <person name="Yoshida K."/>
            <person name="Zhang L.S."/>
            <person name="Chang S.B."/>
            <person name="Chen F."/>
            <person name="Shi Y."/>
            <person name="Su Y.Y."/>
            <person name="Zhang Y.Q."/>
            <person name="Chen L.J."/>
            <person name="Yin Y."/>
            <person name="Lin M."/>
            <person name="Huang H."/>
            <person name="Deng H."/>
            <person name="Wang Z.W."/>
            <person name="Zhu S.L."/>
            <person name="Zhao X."/>
            <person name="Deng C."/>
            <person name="Niu S.C."/>
            <person name="Huang J."/>
            <person name="Wang M."/>
            <person name="Liu G.H."/>
            <person name="Yang H.J."/>
            <person name="Xiao X.J."/>
            <person name="Hsiao Y.Y."/>
            <person name="Wu W.L."/>
            <person name="Chen Y.Y."/>
            <person name="Mitsuda N."/>
            <person name="Ohme-Takagi M."/>
            <person name="Luo Y.B."/>
            <person name="Van de Peer Y."/>
            <person name="Liu Z.J."/>
        </authorList>
    </citation>
    <scope>NUCLEOTIDE SEQUENCE [LARGE SCALE GENOMIC DNA]</scope>
    <source>
        <tissue evidence="1">The whole plant</tissue>
    </source>
</reference>
<evidence type="ECO:0000313" key="2">
    <source>
        <dbReference type="Proteomes" id="UP000233837"/>
    </source>
</evidence>
<name>A0A2I0VCP0_9ASPA</name>
<gene>
    <name evidence="1" type="ORF">MA16_Dca022890</name>
</gene>
<organism evidence="1 2">
    <name type="scientific">Dendrobium catenatum</name>
    <dbReference type="NCBI Taxonomy" id="906689"/>
    <lineage>
        <taxon>Eukaryota</taxon>
        <taxon>Viridiplantae</taxon>
        <taxon>Streptophyta</taxon>
        <taxon>Embryophyta</taxon>
        <taxon>Tracheophyta</taxon>
        <taxon>Spermatophyta</taxon>
        <taxon>Magnoliopsida</taxon>
        <taxon>Liliopsida</taxon>
        <taxon>Asparagales</taxon>
        <taxon>Orchidaceae</taxon>
        <taxon>Epidendroideae</taxon>
        <taxon>Malaxideae</taxon>
        <taxon>Dendrobiinae</taxon>
        <taxon>Dendrobium</taxon>
    </lineage>
</organism>
<proteinExistence type="predicted"/>
<dbReference type="Proteomes" id="UP000233837">
    <property type="component" value="Unassembled WGS sequence"/>
</dbReference>